<evidence type="ECO:0000259" key="3">
    <source>
        <dbReference type="Pfam" id="PF00534"/>
    </source>
</evidence>
<dbReference type="STRING" id="713585.THITH_08020"/>
<dbReference type="Gene3D" id="3.40.50.2000">
    <property type="entry name" value="Glycogen Phosphorylase B"/>
    <property type="match status" value="2"/>
</dbReference>
<dbReference type="GO" id="GO:1901135">
    <property type="term" value="P:carbohydrate derivative metabolic process"/>
    <property type="evidence" value="ECO:0007669"/>
    <property type="project" value="UniProtKB-ARBA"/>
</dbReference>
<dbReference type="Pfam" id="PF00534">
    <property type="entry name" value="Glycos_transf_1"/>
    <property type="match status" value="1"/>
</dbReference>
<dbReference type="PANTHER" id="PTHR12526">
    <property type="entry name" value="GLYCOSYLTRANSFERASE"/>
    <property type="match status" value="1"/>
</dbReference>
<dbReference type="InterPro" id="IPR001296">
    <property type="entry name" value="Glyco_trans_1"/>
</dbReference>
<dbReference type="CDD" id="cd03801">
    <property type="entry name" value="GT4_PimA-like"/>
    <property type="match status" value="1"/>
</dbReference>
<organism evidence="4 5">
    <name type="scientific">Thioalkalivibrio paradoxus ARh 1</name>
    <dbReference type="NCBI Taxonomy" id="713585"/>
    <lineage>
        <taxon>Bacteria</taxon>
        <taxon>Pseudomonadati</taxon>
        <taxon>Pseudomonadota</taxon>
        <taxon>Gammaproteobacteria</taxon>
        <taxon>Chromatiales</taxon>
        <taxon>Ectothiorhodospiraceae</taxon>
        <taxon>Thioalkalivibrio</taxon>
    </lineage>
</organism>
<dbReference type="AlphaFoldDB" id="W0DMX1"/>
<keyword evidence="2 4" id="KW-0808">Transferase</keyword>
<protein>
    <submittedName>
        <fullName evidence="4">Glycosyl transferase</fullName>
    </submittedName>
</protein>
<proteinExistence type="predicted"/>
<dbReference type="SUPFAM" id="SSF53756">
    <property type="entry name" value="UDP-Glycosyltransferase/glycogen phosphorylase"/>
    <property type="match status" value="1"/>
</dbReference>
<evidence type="ECO:0000313" key="5">
    <source>
        <dbReference type="Proteomes" id="UP000005289"/>
    </source>
</evidence>
<accession>W0DMX1</accession>
<keyword evidence="5" id="KW-1185">Reference proteome</keyword>
<keyword evidence="1" id="KW-0328">Glycosyltransferase</keyword>
<dbReference type="KEGG" id="tti:THITH_08020"/>
<sequence length="348" mass="37139">MHLVVPGRLDQRTGGYLYDARMADGLRALGWHIVVHSLGGRFPGPDPEAEQALSRLLAALPDRARVLIDGLALGGLPDPLAAHASRLQPIALVHHPLRDETGLSAARAAALEALERRALAHCRGVIVTSPHTARRLRDWIPDRIGIRCVLPGTATAITAAAPDPAAPPRILCVGAVTPRKGQDLLVRALATLRSIPWHCVIAGSLARHPNHVRQVREQIRTAGIADRVQLAGECTSARLNHLYRSSQLFALPSWHEGYGMAFAEAMAHGLPVIGTRAGAIPDTVPRQAGILVAPGDIEALIQALARLLQDPAARARLGQAGRHHARTLADWPAAAQQLASAVLELTRP</sequence>
<feature type="domain" description="Glycosyl transferase family 1" evidence="3">
    <location>
        <begin position="166"/>
        <end position="323"/>
    </location>
</feature>
<evidence type="ECO:0000313" key="4">
    <source>
        <dbReference type="EMBL" id="AHE98220.1"/>
    </source>
</evidence>
<dbReference type="PANTHER" id="PTHR12526:SF510">
    <property type="entry name" value="D-INOSITOL 3-PHOSPHATE GLYCOSYLTRANSFERASE"/>
    <property type="match status" value="1"/>
</dbReference>
<reference evidence="4 5" key="1">
    <citation type="submission" date="2013-12" db="EMBL/GenBank/DDBJ databases">
        <authorList>
            <consortium name="DOE Joint Genome Institute"/>
            <person name="Muyzer G."/>
            <person name="Huntemann M."/>
            <person name="Han J."/>
            <person name="Chen A."/>
            <person name="Kyrpides N."/>
            <person name="Mavromatis K."/>
            <person name="Markowitz V."/>
            <person name="Palaniappan K."/>
            <person name="Ivanova N."/>
            <person name="Schaumberg A."/>
            <person name="Pati A."/>
            <person name="Liolios K."/>
            <person name="Nordberg H.P."/>
            <person name="Cantor M.N."/>
            <person name="Hua S.X."/>
            <person name="Woyke T."/>
        </authorList>
    </citation>
    <scope>NUCLEOTIDE SEQUENCE [LARGE SCALE GENOMIC DNA]</scope>
    <source>
        <strain evidence="4 5">ARh 1</strain>
    </source>
</reference>
<dbReference type="GO" id="GO:0016757">
    <property type="term" value="F:glycosyltransferase activity"/>
    <property type="evidence" value="ECO:0007669"/>
    <property type="project" value="UniProtKB-KW"/>
</dbReference>
<dbReference type="EMBL" id="CP007029">
    <property type="protein sequence ID" value="AHE98220.1"/>
    <property type="molecule type" value="Genomic_DNA"/>
</dbReference>
<evidence type="ECO:0000256" key="2">
    <source>
        <dbReference type="ARBA" id="ARBA00022679"/>
    </source>
</evidence>
<name>W0DMX1_9GAMM</name>
<dbReference type="Proteomes" id="UP000005289">
    <property type="component" value="Chromosome"/>
</dbReference>
<gene>
    <name evidence="4" type="ORF">THITH_08020</name>
</gene>
<dbReference type="HOGENOM" id="CLU_009583_16_0_6"/>
<evidence type="ECO:0000256" key="1">
    <source>
        <dbReference type="ARBA" id="ARBA00022676"/>
    </source>
</evidence>